<evidence type="ECO:0000256" key="4">
    <source>
        <dbReference type="ARBA" id="ARBA00022989"/>
    </source>
</evidence>
<accession>A0A117QA72</accession>
<feature type="transmembrane region" description="Helical" evidence="10">
    <location>
        <begin position="62"/>
        <end position="85"/>
    </location>
</feature>
<evidence type="ECO:0000256" key="5">
    <source>
        <dbReference type="ARBA" id="ARBA00023136"/>
    </source>
</evidence>
<dbReference type="GO" id="GO:0062054">
    <property type="term" value="F:fluoride channel activity"/>
    <property type="evidence" value="ECO:0007669"/>
    <property type="project" value="UniProtKB-UniRule"/>
</dbReference>
<dbReference type="InterPro" id="IPR003691">
    <property type="entry name" value="FluC"/>
</dbReference>
<name>A0A117QA72_STRCK</name>
<dbReference type="HAMAP" id="MF_00454">
    <property type="entry name" value="FluC"/>
    <property type="match status" value="1"/>
</dbReference>
<keyword evidence="4 10" id="KW-1133">Transmembrane helix</keyword>
<reference evidence="11 12" key="1">
    <citation type="submission" date="2015-10" db="EMBL/GenBank/DDBJ databases">
        <title>Draft genome sequence of Streptomyces corchorusii DSM 40340, type strain for the species Streptomyces corchorusii.</title>
        <authorList>
            <person name="Ruckert C."/>
            <person name="Winkler A."/>
            <person name="Kalinowski J."/>
            <person name="Kampfer P."/>
            <person name="Glaeser S."/>
        </authorList>
    </citation>
    <scope>NUCLEOTIDE SEQUENCE [LARGE SCALE GENOMIC DNA]</scope>
    <source>
        <strain evidence="11 12">DSM 40340</strain>
    </source>
</reference>
<protein>
    <recommendedName>
        <fullName evidence="10">Fluoride-specific ion channel FluC</fullName>
    </recommendedName>
</protein>
<evidence type="ECO:0000256" key="7">
    <source>
        <dbReference type="ARBA" id="ARBA00035120"/>
    </source>
</evidence>
<evidence type="ECO:0000256" key="9">
    <source>
        <dbReference type="ARBA" id="ARBA00049940"/>
    </source>
</evidence>
<evidence type="ECO:0000256" key="2">
    <source>
        <dbReference type="ARBA" id="ARBA00022475"/>
    </source>
</evidence>
<evidence type="ECO:0000313" key="11">
    <source>
        <dbReference type="EMBL" id="KUN17187.1"/>
    </source>
</evidence>
<feature type="transmembrane region" description="Helical" evidence="10">
    <location>
        <begin position="34"/>
        <end position="56"/>
    </location>
</feature>
<comment type="activity regulation">
    <text evidence="10">Na(+) is not transported, but it plays an essential structural role and its presence is essential for fluoride channel function.</text>
</comment>
<feature type="transmembrane region" description="Helical" evidence="10">
    <location>
        <begin position="130"/>
        <end position="151"/>
    </location>
</feature>
<dbReference type="NCBIfam" id="TIGR00494">
    <property type="entry name" value="crcB"/>
    <property type="match status" value="1"/>
</dbReference>
<keyword evidence="3 10" id="KW-0812">Transmembrane</keyword>
<evidence type="ECO:0000256" key="1">
    <source>
        <dbReference type="ARBA" id="ARBA00004651"/>
    </source>
</evidence>
<proteinExistence type="inferred from homology"/>
<sequence>MTAPRDQATEPTVTGVGRSAPAWRRGLADGQAPVIAVVAAGGALGAVARYGASLLWPTAEGAFPWTTLVVNATGCAVIGVFMVVITDLWAAHRLVRPFFGTGVLGGFTTFSTYSVDIQQLVQSGHARTGLAYLAATLLAALAAVWLAAAATRRLISWRRTK</sequence>
<dbReference type="GO" id="GO:0005886">
    <property type="term" value="C:plasma membrane"/>
    <property type="evidence" value="ECO:0007669"/>
    <property type="project" value="UniProtKB-SubCell"/>
</dbReference>
<keyword evidence="10" id="KW-0813">Transport</keyword>
<feature type="binding site" evidence="10">
    <location>
        <position position="105"/>
    </location>
    <ligand>
        <name>Na(+)</name>
        <dbReference type="ChEBI" id="CHEBI:29101"/>
        <note>structural</note>
    </ligand>
</feature>
<organism evidence="11 12">
    <name type="scientific">Streptomyces corchorusii</name>
    <name type="common">Streptomyces chibaensis</name>
    <dbReference type="NCBI Taxonomy" id="1903"/>
    <lineage>
        <taxon>Bacteria</taxon>
        <taxon>Bacillati</taxon>
        <taxon>Actinomycetota</taxon>
        <taxon>Actinomycetes</taxon>
        <taxon>Kitasatosporales</taxon>
        <taxon>Streptomycetaceae</taxon>
        <taxon>Streptomyces</taxon>
    </lineage>
</organism>
<gene>
    <name evidence="10" type="primary">fluC</name>
    <name evidence="10" type="synonym">crcB</name>
    <name evidence="11" type="ORF">AQJ11_38645</name>
</gene>
<evidence type="ECO:0000256" key="6">
    <source>
        <dbReference type="ARBA" id="ARBA00023303"/>
    </source>
</evidence>
<comment type="similarity">
    <text evidence="7 10">Belongs to the fluoride channel Fluc/FEX (TC 1.A.43) family.</text>
</comment>
<keyword evidence="10" id="KW-0406">Ion transport</keyword>
<evidence type="ECO:0000313" key="12">
    <source>
        <dbReference type="Proteomes" id="UP000053398"/>
    </source>
</evidence>
<evidence type="ECO:0000256" key="8">
    <source>
        <dbReference type="ARBA" id="ARBA00035585"/>
    </source>
</evidence>
<feature type="transmembrane region" description="Helical" evidence="10">
    <location>
        <begin position="97"/>
        <end position="115"/>
    </location>
</feature>
<comment type="caution">
    <text evidence="11">The sequence shown here is derived from an EMBL/GenBank/DDBJ whole genome shotgun (WGS) entry which is preliminary data.</text>
</comment>
<keyword evidence="10" id="KW-0915">Sodium</keyword>
<dbReference type="GO" id="GO:0140114">
    <property type="term" value="P:cellular detoxification of fluoride"/>
    <property type="evidence" value="ECO:0007669"/>
    <property type="project" value="UniProtKB-UniRule"/>
</dbReference>
<keyword evidence="10" id="KW-0479">Metal-binding</keyword>
<evidence type="ECO:0000256" key="3">
    <source>
        <dbReference type="ARBA" id="ARBA00022692"/>
    </source>
</evidence>
<dbReference type="Pfam" id="PF02537">
    <property type="entry name" value="CRCB"/>
    <property type="match status" value="1"/>
</dbReference>
<dbReference type="AlphaFoldDB" id="A0A117QA72"/>
<dbReference type="RefSeq" id="WP_059266462.1">
    <property type="nucleotide sequence ID" value="NZ_KQ948371.1"/>
</dbReference>
<dbReference type="PANTHER" id="PTHR28259">
    <property type="entry name" value="FLUORIDE EXPORT PROTEIN 1-RELATED"/>
    <property type="match status" value="1"/>
</dbReference>
<comment type="function">
    <text evidence="9 10">Fluoride-specific ion channel. Important for reducing fluoride concentration in the cell, thus reducing its toxicity.</text>
</comment>
<evidence type="ECO:0000256" key="10">
    <source>
        <dbReference type="HAMAP-Rule" id="MF_00454"/>
    </source>
</evidence>
<keyword evidence="6 10" id="KW-0407">Ion channel</keyword>
<keyword evidence="2 10" id="KW-1003">Cell membrane</keyword>
<dbReference type="GO" id="GO:0046872">
    <property type="term" value="F:metal ion binding"/>
    <property type="evidence" value="ECO:0007669"/>
    <property type="project" value="UniProtKB-KW"/>
</dbReference>
<keyword evidence="5 10" id="KW-0472">Membrane</keyword>
<dbReference type="Proteomes" id="UP000053398">
    <property type="component" value="Unassembled WGS sequence"/>
</dbReference>
<comment type="subcellular location">
    <subcellularLocation>
        <location evidence="1 10">Cell membrane</location>
        <topology evidence="1 10">Multi-pass membrane protein</topology>
    </subcellularLocation>
</comment>
<comment type="catalytic activity">
    <reaction evidence="8">
        <text>fluoride(in) = fluoride(out)</text>
        <dbReference type="Rhea" id="RHEA:76159"/>
        <dbReference type="ChEBI" id="CHEBI:17051"/>
    </reaction>
    <physiologicalReaction direction="left-to-right" evidence="8">
        <dbReference type="Rhea" id="RHEA:76160"/>
    </physiologicalReaction>
</comment>
<feature type="binding site" evidence="10">
    <location>
        <position position="108"/>
    </location>
    <ligand>
        <name>Na(+)</name>
        <dbReference type="ChEBI" id="CHEBI:29101"/>
        <note>structural</note>
    </ligand>
</feature>
<dbReference type="PANTHER" id="PTHR28259:SF1">
    <property type="entry name" value="FLUORIDE EXPORT PROTEIN 1-RELATED"/>
    <property type="match status" value="1"/>
</dbReference>
<keyword evidence="12" id="KW-1185">Reference proteome</keyword>
<dbReference type="EMBL" id="LMWP01000050">
    <property type="protein sequence ID" value="KUN17187.1"/>
    <property type="molecule type" value="Genomic_DNA"/>
</dbReference>